<evidence type="ECO:0000256" key="1">
    <source>
        <dbReference type="ARBA" id="ARBA00023242"/>
    </source>
</evidence>
<proteinExistence type="predicted"/>
<dbReference type="InterPro" id="IPR050987">
    <property type="entry name" value="AtrR-like"/>
</dbReference>
<dbReference type="Pfam" id="PF04082">
    <property type="entry name" value="Fungal_trans"/>
    <property type="match status" value="1"/>
</dbReference>
<sequence length="458" mass="50691">YLSQWEHADLVPKDVLPPLIFPDPDLLRSLVSDYFAKVNILLCLLHRPTFERGLSAGLHLEDRRFGATVLAVCALAAKYSDDPRVLLEGTNTQLSAGWKYFRQLQLVGMELTHSITLDEVQLICLSIQYLLGSSVPEPTWFLGGAALRSVQEVGSHRRNRHKDKMLNEQWKRAYCKLQLICIDTLSSAFCGRPRATCSDDYDIDYPIECDDEYWETLNPDMAFKQPPGRPSALSFTVAYVKLIEIMGTAQKTIVSMNKPAGWTQTVVAELDSALNAWVDAIPEHLRWDPHMEHLVFAAQSSGPFSLLISLQIHVHRIFIASAHKGQEPPTTISTSSVRTRADGGQNYPSLAICANAARACSHVMDVAARRGFMFTPHVLNALADAGLVLLLNVWGGRVGGLSTDPQKCLQDLETCLRLLGIYELRWQVAGRRKCVVQPALCGNTDGLNADAAIPSPSC</sequence>
<dbReference type="AlphaFoldDB" id="A0AAD7G6H2"/>
<evidence type="ECO:0000259" key="2">
    <source>
        <dbReference type="SMART" id="SM00906"/>
    </source>
</evidence>
<dbReference type="GO" id="GO:0006351">
    <property type="term" value="P:DNA-templated transcription"/>
    <property type="evidence" value="ECO:0007669"/>
    <property type="project" value="InterPro"/>
</dbReference>
<dbReference type="InterPro" id="IPR007219">
    <property type="entry name" value="XnlR_reg_dom"/>
</dbReference>
<protein>
    <recommendedName>
        <fullName evidence="2">Xylanolytic transcriptional activator regulatory domain-containing protein</fullName>
    </recommendedName>
</protein>
<comment type="caution">
    <text evidence="3">The sequence shown here is derived from an EMBL/GenBank/DDBJ whole genome shotgun (WGS) entry which is preliminary data.</text>
</comment>
<dbReference type="SMART" id="SM00906">
    <property type="entry name" value="Fungal_trans"/>
    <property type="match status" value="1"/>
</dbReference>
<feature type="domain" description="Xylanolytic transcriptional activator regulatory" evidence="2">
    <location>
        <begin position="139"/>
        <end position="212"/>
    </location>
</feature>
<dbReference type="CDD" id="cd12148">
    <property type="entry name" value="fungal_TF_MHR"/>
    <property type="match status" value="1"/>
</dbReference>
<dbReference type="GO" id="GO:0003700">
    <property type="term" value="F:DNA-binding transcription factor activity"/>
    <property type="evidence" value="ECO:0007669"/>
    <property type="project" value="InterPro"/>
</dbReference>
<dbReference type="GO" id="GO:0003677">
    <property type="term" value="F:DNA binding"/>
    <property type="evidence" value="ECO:0007669"/>
    <property type="project" value="InterPro"/>
</dbReference>
<keyword evidence="1" id="KW-0539">Nucleus</keyword>
<evidence type="ECO:0000313" key="3">
    <source>
        <dbReference type="EMBL" id="KAJ7661660.1"/>
    </source>
</evidence>
<evidence type="ECO:0000313" key="4">
    <source>
        <dbReference type="Proteomes" id="UP001221757"/>
    </source>
</evidence>
<dbReference type="PANTHER" id="PTHR46910:SF38">
    <property type="entry name" value="ZN(2)-C6 FUNGAL-TYPE DOMAIN-CONTAINING PROTEIN"/>
    <property type="match status" value="1"/>
</dbReference>
<feature type="non-terminal residue" evidence="3">
    <location>
        <position position="458"/>
    </location>
</feature>
<name>A0AAD7G6H2_MYCRO</name>
<dbReference type="EMBL" id="JARKIE010000249">
    <property type="protein sequence ID" value="KAJ7661660.1"/>
    <property type="molecule type" value="Genomic_DNA"/>
</dbReference>
<dbReference type="PANTHER" id="PTHR46910">
    <property type="entry name" value="TRANSCRIPTION FACTOR PDR1"/>
    <property type="match status" value="1"/>
</dbReference>
<dbReference type="GO" id="GO:0008270">
    <property type="term" value="F:zinc ion binding"/>
    <property type="evidence" value="ECO:0007669"/>
    <property type="project" value="InterPro"/>
</dbReference>
<keyword evidence="4" id="KW-1185">Reference proteome</keyword>
<reference evidence="3" key="1">
    <citation type="submission" date="2023-03" db="EMBL/GenBank/DDBJ databases">
        <title>Massive genome expansion in bonnet fungi (Mycena s.s.) driven by repeated elements and novel gene families across ecological guilds.</title>
        <authorList>
            <consortium name="Lawrence Berkeley National Laboratory"/>
            <person name="Harder C.B."/>
            <person name="Miyauchi S."/>
            <person name="Viragh M."/>
            <person name="Kuo A."/>
            <person name="Thoen E."/>
            <person name="Andreopoulos B."/>
            <person name="Lu D."/>
            <person name="Skrede I."/>
            <person name="Drula E."/>
            <person name="Henrissat B."/>
            <person name="Morin E."/>
            <person name="Kohler A."/>
            <person name="Barry K."/>
            <person name="LaButti K."/>
            <person name="Morin E."/>
            <person name="Salamov A."/>
            <person name="Lipzen A."/>
            <person name="Mereny Z."/>
            <person name="Hegedus B."/>
            <person name="Baldrian P."/>
            <person name="Stursova M."/>
            <person name="Weitz H."/>
            <person name="Taylor A."/>
            <person name="Grigoriev I.V."/>
            <person name="Nagy L.G."/>
            <person name="Martin F."/>
            <person name="Kauserud H."/>
        </authorList>
    </citation>
    <scope>NUCLEOTIDE SEQUENCE</scope>
    <source>
        <strain evidence="3">CBHHK067</strain>
    </source>
</reference>
<accession>A0AAD7G6H2</accession>
<organism evidence="3 4">
    <name type="scientific">Mycena rosella</name>
    <name type="common">Pink bonnet</name>
    <name type="synonym">Agaricus rosellus</name>
    <dbReference type="NCBI Taxonomy" id="1033263"/>
    <lineage>
        <taxon>Eukaryota</taxon>
        <taxon>Fungi</taxon>
        <taxon>Dikarya</taxon>
        <taxon>Basidiomycota</taxon>
        <taxon>Agaricomycotina</taxon>
        <taxon>Agaricomycetes</taxon>
        <taxon>Agaricomycetidae</taxon>
        <taxon>Agaricales</taxon>
        <taxon>Marasmiineae</taxon>
        <taxon>Mycenaceae</taxon>
        <taxon>Mycena</taxon>
    </lineage>
</organism>
<gene>
    <name evidence="3" type="ORF">B0H17DRAFT_953534</name>
</gene>
<dbReference type="Proteomes" id="UP001221757">
    <property type="component" value="Unassembled WGS sequence"/>
</dbReference>